<keyword evidence="2" id="KW-1185">Reference proteome</keyword>
<dbReference type="Pfam" id="PF05045">
    <property type="entry name" value="RgpF"/>
    <property type="match status" value="1"/>
</dbReference>
<name>A0A2C9A1L4_9MICO</name>
<reference evidence="1 2" key="1">
    <citation type="submission" date="2017-09" db="EMBL/GenBank/DDBJ databases">
        <authorList>
            <person name="Ehlers B."/>
            <person name="Leendertz F.H."/>
        </authorList>
    </citation>
    <scope>NUCLEOTIDE SEQUENCE [LARGE SCALE GENOMIC DNA]</scope>
    <source>
        <strain evidence="1 2">CGMCC 1.05381</strain>
    </source>
</reference>
<sequence length="646" mass="71822">MPYEMNAAAGADPKRLIIYLVFDARGDIDRYIPHKLVKLRPFAERIVVVSNGALSGAGRAVLDSVADDVWERENSGFDVAGYQWALQKLGPEVVASFDELILMNYTWFGPIGSFEPVFADMDSRTVDFWGMTDHGPVTPNPHTGRGTMPSHIQSHWITVRKPILESDHWKRYWADMPPITSYAGSITHHESRFTEYFASRGFTYAVAFPYQDFPGTVHPAFERAQDLLDAGCPVLKRRIFFHDPLYLDREGIVGRWLLDSADRAGYPRGFILENLAKNVKPKILNTSASMLEILPEQTVGYEVDSPLRIAATVHIFYEEMTGELLDRLDTLPGRFDLFVTTSDESKAAHIRARINDRVDTRIGSWEVRVVASNRGRDISAFYVGCRDVILGGNYDLVVKVHSKKTIQQGSAVGDLFKRQQIDNLLNSPGYTANLVGLFQAESGLGAVFPPTVHIGFPTLGGAWFTNKARAATLCAKLGITVPLDDLSPLAPFGSMFIARPEALALLASDDVDYDDYAPEGVYGDGSLAHVQERLVAYAAGELGYHCRTVANAEYAAISHTFLEYKLDQLSETVQGDAVDEVHTLRSRQSLARLTEGKSWLGFQKAYLLERYPGFVAWALPRFRKLRPSRRPVSIVAGAPSSNPEKP</sequence>
<dbReference type="Proteomes" id="UP000219440">
    <property type="component" value="Unassembled WGS sequence"/>
</dbReference>
<evidence type="ECO:0000313" key="1">
    <source>
        <dbReference type="EMBL" id="SOE72970.1"/>
    </source>
</evidence>
<keyword evidence="1" id="KW-0808">Transferase</keyword>
<dbReference type="OrthoDB" id="9815339at2"/>
<dbReference type="RefSeq" id="WP_097061723.1">
    <property type="nucleotide sequence ID" value="NZ_BMLC01000004.1"/>
</dbReference>
<gene>
    <name evidence="1" type="ORF">SAMN06296378_2682</name>
</gene>
<dbReference type="InterPro" id="IPR007739">
    <property type="entry name" value="RgpF"/>
</dbReference>
<dbReference type="EMBL" id="OCST01000005">
    <property type="protein sequence ID" value="SOE72970.1"/>
    <property type="molecule type" value="Genomic_DNA"/>
</dbReference>
<organism evidence="1 2">
    <name type="scientific">Salinibacterium xinjiangense</name>
    <dbReference type="NCBI Taxonomy" id="386302"/>
    <lineage>
        <taxon>Bacteria</taxon>
        <taxon>Bacillati</taxon>
        <taxon>Actinomycetota</taxon>
        <taxon>Actinomycetes</taxon>
        <taxon>Micrococcales</taxon>
        <taxon>Microbacteriaceae</taxon>
        <taxon>Salinibacterium</taxon>
    </lineage>
</organism>
<dbReference type="GO" id="GO:0016740">
    <property type="term" value="F:transferase activity"/>
    <property type="evidence" value="ECO:0007669"/>
    <property type="project" value="UniProtKB-KW"/>
</dbReference>
<proteinExistence type="predicted"/>
<protein>
    <submittedName>
        <fullName evidence="1">Rhamnosyltransferase</fullName>
    </submittedName>
</protein>
<accession>A0A2C9A1L4</accession>
<evidence type="ECO:0000313" key="2">
    <source>
        <dbReference type="Proteomes" id="UP000219440"/>
    </source>
</evidence>
<dbReference type="AlphaFoldDB" id="A0A2C9A1L4"/>